<reference evidence="2" key="1">
    <citation type="journal article" date="2023" name="Science">
        <title>Genome structures resolve the early diversification of teleost fishes.</title>
        <authorList>
            <person name="Parey E."/>
            <person name="Louis A."/>
            <person name="Montfort J."/>
            <person name="Bouchez O."/>
            <person name="Roques C."/>
            <person name="Iampietro C."/>
            <person name="Lluch J."/>
            <person name="Castinel A."/>
            <person name="Donnadieu C."/>
            <person name="Desvignes T."/>
            <person name="Floi Bucao C."/>
            <person name="Jouanno E."/>
            <person name="Wen M."/>
            <person name="Mejri S."/>
            <person name="Dirks R."/>
            <person name="Jansen H."/>
            <person name="Henkel C."/>
            <person name="Chen W.J."/>
            <person name="Zahm M."/>
            <person name="Cabau C."/>
            <person name="Klopp C."/>
            <person name="Thompson A.W."/>
            <person name="Robinson-Rechavi M."/>
            <person name="Braasch I."/>
            <person name="Lecointre G."/>
            <person name="Bobe J."/>
            <person name="Postlethwait J.H."/>
            <person name="Berthelot C."/>
            <person name="Roest Crollius H."/>
            <person name="Guiguen Y."/>
        </authorList>
    </citation>
    <scope>NUCLEOTIDE SEQUENCE</scope>
    <source>
        <strain evidence="2">NC1722</strain>
    </source>
</reference>
<keyword evidence="3" id="KW-1185">Reference proteome</keyword>
<protein>
    <submittedName>
        <fullName evidence="2">Uncharacterized protein</fullName>
    </submittedName>
</protein>
<name>A0AAD7WQ37_9TELE</name>
<evidence type="ECO:0000313" key="2">
    <source>
        <dbReference type="EMBL" id="KAJ8404850.1"/>
    </source>
</evidence>
<feature type="region of interest" description="Disordered" evidence="1">
    <location>
        <begin position="50"/>
        <end position="72"/>
    </location>
</feature>
<organism evidence="2 3">
    <name type="scientific">Aldrovandia affinis</name>
    <dbReference type="NCBI Taxonomy" id="143900"/>
    <lineage>
        <taxon>Eukaryota</taxon>
        <taxon>Metazoa</taxon>
        <taxon>Chordata</taxon>
        <taxon>Craniata</taxon>
        <taxon>Vertebrata</taxon>
        <taxon>Euteleostomi</taxon>
        <taxon>Actinopterygii</taxon>
        <taxon>Neopterygii</taxon>
        <taxon>Teleostei</taxon>
        <taxon>Notacanthiformes</taxon>
        <taxon>Halosauridae</taxon>
        <taxon>Aldrovandia</taxon>
    </lineage>
</organism>
<evidence type="ECO:0000313" key="3">
    <source>
        <dbReference type="Proteomes" id="UP001221898"/>
    </source>
</evidence>
<proteinExistence type="predicted"/>
<sequence length="72" mass="7749">MRMATPAPGPGSGIISNLANWWQSTAPFFIYLSDSSNPLHAPRRRCIYMRRARAGQRGPRGSGDAASGDSSL</sequence>
<dbReference type="EMBL" id="JAINUG010000051">
    <property type="protein sequence ID" value="KAJ8404850.1"/>
    <property type="molecule type" value="Genomic_DNA"/>
</dbReference>
<dbReference type="Proteomes" id="UP001221898">
    <property type="component" value="Unassembled WGS sequence"/>
</dbReference>
<comment type="caution">
    <text evidence="2">The sequence shown here is derived from an EMBL/GenBank/DDBJ whole genome shotgun (WGS) entry which is preliminary data.</text>
</comment>
<accession>A0AAD7WQ37</accession>
<dbReference type="AlphaFoldDB" id="A0AAD7WQ37"/>
<gene>
    <name evidence="2" type="ORF">AAFF_G00332370</name>
</gene>
<evidence type="ECO:0000256" key="1">
    <source>
        <dbReference type="SAM" id="MobiDB-lite"/>
    </source>
</evidence>
<feature type="compositionally biased region" description="Low complexity" evidence="1">
    <location>
        <begin position="55"/>
        <end position="72"/>
    </location>
</feature>